<dbReference type="PROSITE" id="PS51085">
    <property type="entry name" value="2FE2S_FER_2"/>
    <property type="match status" value="1"/>
</dbReference>
<dbReference type="RefSeq" id="WP_183964744.1">
    <property type="nucleotide sequence ID" value="NZ_BAABEW010000010.1"/>
</dbReference>
<keyword evidence="2" id="KW-0411">Iron-sulfur</keyword>
<dbReference type="InterPro" id="IPR012675">
    <property type="entry name" value="Beta-grasp_dom_sf"/>
</dbReference>
<dbReference type="InterPro" id="IPR039261">
    <property type="entry name" value="FNR_nucleotide-bd"/>
</dbReference>
<dbReference type="Pfam" id="PF00175">
    <property type="entry name" value="NAD_binding_1"/>
    <property type="match status" value="1"/>
</dbReference>
<keyword evidence="7" id="KW-1185">Reference proteome</keyword>
<feature type="domain" description="2Fe-2S ferredoxin-type" evidence="4">
    <location>
        <begin position="3"/>
        <end position="93"/>
    </location>
</feature>
<dbReference type="Proteomes" id="UP000532440">
    <property type="component" value="Unassembled WGS sequence"/>
</dbReference>
<evidence type="ECO:0000256" key="2">
    <source>
        <dbReference type="ARBA" id="ARBA00022714"/>
    </source>
</evidence>
<evidence type="ECO:0000313" key="6">
    <source>
        <dbReference type="EMBL" id="MBB5270930.1"/>
    </source>
</evidence>
<proteinExistence type="predicted"/>
<dbReference type="InterPro" id="IPR006058">
    <property type="entry name" value="2Fe2S_fd_BS"/>
</dbReference>
<dbReference type="InterPro" id="IPR017938">
    <property type="entry name" value="Riboflavin_synthase-like_b-brl"/>
</dbReference>
<dbReference type="SUPFAM" id="SSF54292">
    <property type="entry name" value="2Fe-2S ferredoxin-like"/>
    <property type="match status" value="1"/>
</dbReference>
<dbReference type="PANTHER" id="PTHR47354">
    <property type="entry name" value="NADH OXIDOREDUCTASE HCR"/>
    <property type="match status" value="1"/>
</dbReference>
<dbReference type="AlphaFoldDB" id="A0A7W8HGR2"/>
<protein>
    <submittedName>
        <fullName evidence="6">CDP-4-dehydro-6-deoxyglucose reductase</fullName>
        <ecNumber evidence="6">1.17.1.1</ecNumber>
    </submittedName>
</protein>
<sequence length="348" mass="37737">MSFSVTVQPSGRQFTVEDDEFVLEAALRQGVVLPYGCKNGACGSCKSRVLEGGIEQGEHSPKALSADEVVRGQALLCCAWPTSDLVIEARVVAAAGDIPVRKMPCRVASIVMAAPDVAIIRLQLPANERLQYLAGQYVELILRDGNRRSYSMAGAPHAADQLELHVRHVPGGRFTDALFGASTPVVKERDILRMEGPMGTFFLREDSDRPMVLLASGTGFAPIKAIVEHMVHKGIVRPVTLYWGGRRPQDLYLNELAEGWARELPGFRYVPVISDALPEDGWTGRTGFVHRAVMEDFPDLSGYQVYACGAPIVIDSARAEFRSKCGLPEAEFYADAFTTAADLAAAGG</sequence>
<comment type="cofactor">
    <cofactor evidence="3">
        <name>[2Fe-2S] cluster</name>
        <dbReference type="ChEBI" id="CHEBI:190135"/>
    </cofactor>
</comment>
<evidence type="ECO:0000256" key="3">
    <source>
        <dbReference type="ARBA" id="ARBA00034078"/>
    </source>
</evidence>
<dbReference type="PRINTS" id="PR00371">
    <property type="entry name" value="FPNCR"/>
</dbReference>
<dbReference type="GO" id="GO:0051537">
    <property type="term" value="F:2 iron, 2 sulfur cluster binding"/>
    <property type="evidence" value="ECO:0007669"/>
    <property type="project" value="UniProtKB-KW"/>
</dbReference>
<keyword evidence="2" id="KW-0001">2Fe-2S</keyword>
<dbReference type="Gene3D" id="3.10.20.30">
    <property type="match status" value="1"/>
</dbReference>
<dbReference type="InterPro" id="IPR001433">
    <property type="entry name" value="OxRdtase_FAD/NAD-bd"/>
</dbReference>
<dbReference type="PROSITE" id="PS00197">
    <property type="entry name" value="2FE2S_FER_1"/>
    <property type="match status" value="1"/>
</dbReference>
<feature type="domain" description="FAD-binding FR-type" evidence="5">
    <location>
        <begin position="100"/>
        <end position="204"/>
    </location>
</feature>
<dbReference type="GO" id="GO:0047099">
    <property type="term" value="F:CDP-4-dehydro-6-deoxyglucose reductase activity"/>
    <property type="evidence" value="ECO:0007669"/>
    <property type="project" value="UniProtKB-EC"/>
</dbReference>
<reference evidence="6 7" key="1">
    <citation type="submission" date="2020-08" db="EMBL/GenBank/DDBJ databases">
        <title>Genomic Encyclopedia of Type Strains, Phase IV (KMG-IV): sequencing the most valuable type-strain genomes for metagenomic binning, comparative biology and taxonomic classification.</title>
        <authorList>
            <person name="Goeker M."/>
        </authorList>
    </citation>
    <scope>NUCLEOTIDE SEQUENCE [LARGE SCALE GENOMIC DNA]</scope>
    <source>
        <strain evidence="6 7">DSM 29781</strain>
    </source>
</reference>
<evidence type="ECO:0000256" key="1">
    <source>
        <dbReference type="ARBA" id="ARBA00001974"/>
    </source>
</evidence>
<dbReference type="SUPFAM" id="SSF63380">
    <property type="entry name" value="Riboflavin synthase domain-like"/>
    <property type="match status" value="1"/>
</dbReference>
<dbReference type="CDD" id="cd06189">
    <property type="entry name" value="flavin_oxioreductase"/>
    <property type="match status" value="1"/>
</dbReference>
<keyword evidence="6" id="KW-0560">Oxidoreductase</keyword>
<keyword evidence="2" id="KW-0479">Metal-binding</keyword>
<dbReference type="InterPro" id="IPR036010">
    <property type="entry name" value="2Fe-2S_ferredoxin-like_sf"/>
</dbReference>
<dbReference type="Gene3D" id="2.40.30.10">
    <property type="entry name" value="Translation factors"/>
    <property type="match status" value="1"/>
</dbReference>
<accession>A0A7W8HGR2</accession>
<dbReference type="PRINTS" id="PR00410">
    <property type="entry name" value="PHEHYDRXLASE"/>
</dbReference>
<dbReference type="PANTHER" id="PTHR47354:SF5">
    <property type="entry name" value="PROTEIN RFBI"/>
    <property type="match status" value="1"/>
</dbReference>
<dbReference type="Pfam" id="PF00970">
    <property type="entry name" value="FAD_binding_6"/>
    <property type="match status" value="1"/>
</dbReference>
<evidence type="ECO:0000313" key="7">
    <source>
        <dbReference type="Proteomes" id="UP000532440"/>
    </source>
</evidence>
<dbReference type="InterPro" id="IPR050415">
    <property type="entry name" value="MRET"/>
</dbReference>
<dbReference type="InterPro" id="IPR017927">
    <property type="entry name" value="FAD-bd_FR_type"/>
</dbReference>
<evidence type="ECO:0000259" key="5">
    <source>
        <dbReference type="PROSITE" id="PS51384"/>
    </source>
</evidence>
<dbReference type="Gene3D" id="3.40.50.80">
    <property type="entry name" value="Nucleotide-binding domain of ferredoxin-NADP reductase (FNR) module"/>
    <property type="match status" value="1"/>
</dbReference>
<dbReference type="EC" id="1.17.1.1" evidence="6"/>
<gene>
    <name evidence="6" type="ORF">HNQ70_000934</name>
</gene>
<dbReference type="EMBL" id="JACHGB010000002">
    <property type="protein sequence ID" value="MBB5270930.1"/>
    <property type="molecule type" value="Genomic_DNA"/>
</dbReference>
<evidence type="ECO:0000259" key="4">
    <source>
        <dbReference type="PROSITE" id="PS51085"/>
    </source>
</evidence>
<keyword evidence="2" id="KW-0408">Iron</keyword>
<dbReference type="PROSITE" id="PS51384">
    <property type="entry name" value="FAD_FR"/>
    <property type="match status" value="1"/>
</dbReference>
<comment type="caution">
    <text evidence="6">The sequence shown here is derived from an EMBL/GenBank/DDBJ whole genome shotgun (WGS) entry which is preliminary data.</text>
</comment>
<comment type="cofactor">
    <cofactor evidence="1">
        <name>FAD</name>
        <dbReference type="ChEBI" id="CHEBI:57692"/>
    </cofactor>
</comment>
<dbReference type="InterPro" id="IPR001709">
    <property type="entry name" value="Flavoprot_Pyr_Nucl_cyt_Rdtase"/>
</dbReference>
<dbReference type="InterPro" id="IPR001041">
    <property type="entry name" value="2Fe-2S_ferredoxin-type"/>
</dbReference>
<organism evidence="6 7">
    <name type="scientific">Quisquiliibacterium transsilvanicum</name>
    <dbReference type="NCBI Taxonomy" id="1549638"/>
    <lineage>
        <taxon>Bacteria</taxon>
        <taxon>Pseudomonadati</taxon>
        <taxon>Pseudomonadota</taxon>
        <taxon>Betaproteobacteria</taxon>
        <taxon>Burkholderiales</taxon>
        <taxon>Burkholderiaceae</taxon>
        <taxon>Quisquiliibacterium</taxon>
    </lineage>
</organism>
<dbReference type="Pfam" id="PF00111">
    <property type="entry name" value="Fer2"/>
    <property type="match status" value="1"/>
</dbReference>
<name>A0A7W8HGR2_9BURK</name>
<dbReference type="SUPFAM" id="SSF52343">
    <property type="entry name" value="Ferredoxin reductase-like, C-terminal NADP-linked domain"/>
    <property type="match status" value="1"/>
</dbReference>
<dbReference type="CDD" id="cd00207">
    <property type="entry name" value="fer2"/>
    <property type="match status" value="1"/>
</dbReference>
<dbReference type="InterPro" id="IPR008333">
    <property type="entry name" value="Cbr1-like_FAD-bd_dom"/>
</dbReference>